<proteinExistence type="predicted"/>
<dbReference type="Gene3D" id="3.40.50.300">
    <property type="entry name" value="P-loop containing nucleotide triphosphate hydrolases"/>
    <property type="match status" value="1"/>
</dbReference>
<dbReference type="InterPro" id="IPR027417">
    <property type="entry name" value="P-loop_NTPase"/>
</dbReference>
<sequence length="193" mass="22022">MDKTDEPSASRPPPTLRIDRRSLVVLAGLPGAGKSTLLARLGGDPRFSTLDSEQVRAKLRRVLPGWLPYRWYRPLVHLAHRTRIAWWCLTDPKPVIAHEPSTRTTTRAMLLLFGRLTGRRCVLVWLHVDPATALSGQYARGRLIRRRSFRLHVNRAERFHRRLLDEGAPAGWDEAVVFTRDELTGGVRVRVRG</sequence>
<dbReference type="Pfam" id="PF13671">
    <property type="entry name" value="AAA_33"/>
    <property type="match status" value="1"/>
</dbReference>
<accession>A0ABN1BWJ7</accession>
<organism evidence="1 2">
    <name type="scientific">Saccharopolyspora erythraea</name>
    <name type="common">Streptomyces erythraeus</name>
    <dbReference type="NCBI Taxonomy" id="1836"/>
    <lineage>
        <taxon>Bacteria</taxon>
        <taxon>Bacillati</taxon>
        <taxon>Actinomycetota</taxon>
        <taxon>Actinomycetes</taxon>
        <taxon>Pseudonocardiales</taxon>
        <taxon>Pseudonocardiaceae</taxon>
        <taxon>Saccharopolyspora</taxon>
    </lineage>
</organism>
<evidence type="ECO:0008006" key="3">
    <source>
        <dbReference type="Google" id="ProtNLM"/>
    </source>
</evidence>
<keyword evidence="2" id="KW-1185">Reference proteome</keyword>
<dbReference type="EMBL" id="BAAAGS010000001">
    <property type="protein sequence ID" value="GAA0506814.1"/>
    <property type="molecule type" value="Genomic_DNA"/>
</dbReference>
<evidence type="ECO:0000313" key="1">
    <source>
        <dbReference type="EMBL" id="GAA0506814.1"/>
    </source>
</evidence>
<gene>
    <name evidence="1" type="ORF">GCM10009533_01950</name>
</gene>
<comment type="caution">
    <text evidence="1">The sequence shown here is derived from an EMBL/GenBank/DDBJ whole genome shotgun (WGS) entry which is preliminary data.</text>
</comment>
<dbReference type="Proteomes" id="UP001500729">
    <property type="component" value="Unassembled WGS sequence"/>
</dbReference>
<reference evidence="1 2" key="1">
    <citation type="journal article" date="2019" name="Int. J. Syst. Evol. Microbiol.">
        <title>The Global Catalogue of Microorganisms (GCM) 10K type strain sequencing project: providing services to taxonomists for standard genome sequencing and annotation.</title>
        <authorList>
            <consortium name="The Broad Institute Genomics Platform"/>
            <consortium name="The Broad Institute Genome Sequencing Center for Infectious Disease"/>
            <person name="Wu L."/>
            <person name="Ma J."/>
        </authorList>
    </citation>
    <scope>NUCLEOTIDE SEQUENCE [LARGE SCALE GENOMIC DNA]</scope>
    <source>
        <strain evidence="1 2">JCM 10303</strain>
    </source>
</reference>
<dbReference type="RefSeq" id="WP_009943608.1">
    <property type="nucleotide sequence ID" value="NZ_BAAAGS010000001.1"/>
</dbReference>
<name>A0ABN1BWJ7_SACER</name>
<dbReference type="SUPFAM" id="SSF52540">
    <property type="entry name" value="P-loop containing nucleoside triphosphate hydrolases"/>
    <property type="match status" value="1"/>
</dbReference>
<protein>
    <recommendedName>
        <fullName evidence="3">Kinase</fullName>
    </recommendedName>
</protein>
<evidence type="ECO:0000313" key="2">
    <source>
        <dbReference type="Proteomes" id="UP001500729"/>
    </source>
</evidence>